<proteinExistence type="predicted"/>
<dbReference type="AlphaFoldDB" id="A0A1I7USR6"/>
<reference evidence="3" key="1">
    <citation type="submission" date="2016-11" db="UniProtKB">
        <authorList>
            <consortium name="WormBaseParasite"/>
        </authorList>
    </citation>
    <scope>IDENTIFICATION</scope>
</reference>
<feature type="region of interest" description="Disordered" evidence="1">
    <location>
        <begin position="1"/>
        <end position="41"/>
    </location>
</feature>
<accession>A0A1I7USR6</accession>
<sequence length="106" mass="12753">MTTTVETPPTDPSPSSTLKKEDPLKEVQPLKKKRKKRKKKENWRIDWMCLTCWNEREDGKCSCETLKPDIYEEFPGFFLMDSGYNKKTYPMDETDRFILEYKRRYG</sequence>
<evidence type="ECO:0000313" key="2">
    <source>
        <dbReference type="Proteomes" id="UP000095282"/>
    </source>
</evidence>
<dbReference type="WBParaSite" id="Csp11.Scaffold630.g18974.t1">
    <property type="protein sequence ID" value="Csp11.Scaffold630.g18974.t1"/>
    <property type="gene ID" value="Csp11.Scaffold630.g18974"/>
</dbReference>
<feature type="compositionally biased region" description="Low complexity" evidence="1">
    <location>
        <begin position="1"/>
        <end position="17"/>
    </location>
</feature>
<keyword evidence="2" id="KW-1185">Reference proteome</keyword>
<evidence type="ECO:0000256" key="1">
    <source>
        <dbReference type="SAM" id="MobiDB-lite"/>
    </source>
</evidence>
<feature type="compositionally biased region" description="Basic and acidic residues" evidence="1">
    <location>
        <begin position="18"/>
        <end position="29"/>
    </location>
</feature>
<name>A0A1I7USR6_9PELO</name>
<dbReference type="Proteomes" id="UP000095282">
    <property type="component" value="Unplaced"/>
</dbReference>
<organism evidence="2 3">
    <name type="scientific">Caenorhabditis tropicalis</name>
    <dbReference type="NCBI Taxonomy" id="1561998"/>
    <lineage>
        <taxon>Eukaryota</taxon>
        <taxon>Metazoa</taxon>
        <taxon>Ecdysozoa</taxon>
        <taxon>Nematoda</taxon>
        <taxon>Chromadorea</taxon>
        <taxon>Rhabditida</taxon>
        <taxon>Rhabditina</taxon>
        <taxon>Rhabditomorpha</taxon>
        <taxon>Rhabditoidea</taxon>
        <taxon>Rhabditidae</taxon>
        <taxon>Peloderinae</taxon>
        <taxon>Caenorhabditis</taxon>
    </lineage>
</organism>
<feature type="compositionally biased region" description="Basic residues" evidence="1">
    <location>
        <begin position="30"/>
        <end position="41"/>
    </location>
</feature>
<protein>
    <submittedName>
        <fullName evidence="3">CW-type domain-containing protein</fullName>
    </submittedName>
</protein>
<evidence type="ECO:0000313" key="3">
    <source>
        <dbReference type="WBParaSite" id="Csp11.Scaffold630.g18974.t1"/>
    </source>
</evidence>